<accession>A0A6A6DRB6</accession>
<sequence>LIVLKTKFKLFKYLIILFKLVNIRAIFLVTINYILYIYLNIFILAFLDNIFVYLKKY</sequence>
<keyword evidence="1" id="KW-1133">Transmembrane helix</keyword>
<feature type="transmembrane region" description="Helical" evidence="1">
    <location>
        <begin position="33"/>
        <end position="54"/>
    </location>
</feature>
<keyword evidence="3" id="KW-1185">Reference proteome</keyword>
<dbReference type="EMBL" id="ML994656">
    <property type="protein sequence ID" value="KAF2180749.1"/>
    <property type="molecule type" value="Genomic_DNA"/>
</dbReference>
<keyword evidence="1" id="KW-0472">Membrane</keyword>
<evidence type="ECO:0000256" key="1">
    <source>
        <dbReference type="SAM" id="Phobius"/>
    </source>
</evidence>
<protein>
    <submittedName>
        <fullName evidence="2">Uncharacterized protein</fullName>
    </submittedName>
</protein>
<reference evidence="2" key="1">
    <citation type="journal article" date="2020" name="Stud. Mycol.">
        <title>101 Dothideomycetes genomes: a test case for predicting lifestyles and emergence of pathogens.</title>
        <authorList>
            <person name="Haridas S."/>
            <person name="Albert R."/>
            <person name="Binder M."/>
            <person name="Bloem J."/>
            <person name="Labutti K."/>
            <person name="Salamov A."/>
            <person name="Andreopoulos B."/>
            <person name="Baker S."/>
            <person name="Barry K."/>
            <person name="Bills G."/>
            <person name="Bluhm B."/>
            <person name="Cannon C."/>
            <person name="Castanera R."/>
            <person name="Culley D."/>
            <person name="Daum C."/>
            <person name="Ezra D."/>
            <person name="Gonzalez J."/>
            <person name="Henrissat B."/>
            <person name="Kuo A."/>
            <person name="Liang C."/>
            <person name="Lipzen A."/>
            <person name="Lutzoni F."/>
            <person name="Magnuson J."/>
            <person name="Mondo S."/>
            <person name="Nolan M."/>
            <person name="Ohm R."/>
            <person name="Pangilinan J."/>
            <person name="Park H.-J."/>
            <person name="Ramirez L."/>
            <person name="Alfaro M."/>
            <person name="Sun H."/>
            <person name="Tritt A."/>
            <person name="Yoshinaga Y."/>
            <person name="Zwiers L.-H."/>
            <person name="Turgeon B."/>
            <person name="Goodwin S."/>
            <person name="Spatafora J."/>
            <person name="Crous P."/>
            <person name="Grigoriev I."/>
        </authorList>
    </citation>
    <scope>NUCLEOTIDE SEQUENCE</scope>
    <source>
        <strain evidence="2">CBS 207.26</strain>
    </source>
</reference>
<organism evidence="2 3">
    <name type="scientific">Zopfia rhizophila CBS 207.26</name>
    <dbReference type="NCBI Taxonomy" id="1314779"/>
    <lineage>
        <taxon>Eukaryota</taxon>
        <taxon>Fungi</taxon>
        <taxon>Dikarya</taxon>
        <taxon>Ascomycota</taxon>
        <taxon>Pezizomycotina</taxon>
        <taxon>Dothideomycetes</taxon>
        <taxon>Dothideomycetes incertae sedis</taxon>
        <taxon>Zopfiaceae</taxon>
        <taxon>Zopfia</taxon>
    </lineage>
</organism>
<feature type="non-terminal residue" evidence="2">
    <location>
        <position position="1"/>
    </location>
</feature>
<gene>
    <name evidence="2" type="ORF">K469DRAFT_591610</name>
</gene>
<dbReference type="Proteomes" id="UP000800200">
    <property type="component" value="Unassembled WGS sequence"/>
</dbReference>
<evidence type="ECO:0000313" key="3">
    <source>
        <dbReference type="Proteomes" id="UP000800200"/>
    </source>
</evidence>
<evidence type="ECO:0000313" key="2">
    <source>
        <dbReference type="EMBL" id="KAF2180749.1"/>
    </source>
</evidence>
<proteinExistence type="predicted"/>
<dbReference type="AlphaFoldDB" id="A0A6A6DRB6"/>
<name>A0A6A6DRB6_9PEZI</name>
<keyword evidence="1" id="KW-0812">Transmembrane</keyword>